<name>A0ABW4Z708_9BACT</name>
<sequence>MEDLQRAREGGFLTKLGIYAKLSGPGWVQAAVTLGGGSLVGALYLGVIGGYEFLWLQPLAMLCGIIMLSAISYVTLSTDERPFRLVEKKVSPSLAWGWLIATVVADTVFCAAQFSLGRGALEGNLGVDVNPYVITGSFFVIALSLLGISQRGGKASAILDNTLKGLVAVIVLAFMAVVVTLVSKGAVDMGHLFRGLVPDFSALFRPTEQIGAAIGATGDASGYWTEYVTAEQRSKIISAFGTAVGINMTFLLPYSLKKKGWRKQHRELSRYDLVLGLFVPFILGASALVIASASSFHAKYADVLDDAGKPLPKMEGIYYEVIDKKLAAEHVGFAEFGGEQKSELRAGVPMAERQLAAMLSNRKASNLASSLEPFLGKYAQLIFGVGVLAMAISTMLVHMMMNGYAISEAVNKVGSAKVFMLGAAMPAVAGLFSPILWAGESKAAMAVPASVIATTLLPIAYLAFLLLMNSKSVLGDEMPRRRGVINVLMVLSAGVASFASIWALSGKGVPGQVGMGALAILVVVGVLGFVKRNRAEQ</sequence>
<dbReference type="Proteomes" id="UP001597389">
    <property type="component" value="Unassembled WGS sequence"/>
</dbReference>
<keyword evidence="2 5" id="KW-0812">Transmembrane</keyword>
<feature type="transmembrane region" description="Helical" evidence="5">
    <location>
        <begin position="53"/>
        <end position="74"/>
    </location>
</feature>
<evidence type="ECO:0000256" key="3">
    <source>
        <dbReference type="ARBA" id="ARBA00022989"/>
    </source>
</evidence>
<dbReference type="EMBL" id="JBHUJB010000011">
    <property type="protein sequence ID" value="MFD2157685.1"/>
    <property type="molecule type" value="Genomic_DNA"/>
</dbReference>
<evidence type="ECO:0000256" key="4">
    <source>
        <dbReference type="ARBA" id="ARBA00023136"/>
    </source>
</evidence>
<feature type="transmembrane region" description="Helical" evidence="5">
    <location>
        <begin position="161"/>
        <end position="182"/>
    </location>
</feature>
<feature type="transmembrane region" description="Helical" evidence="5">
    <location>
        <begin position="443"/>
        <end position="467"/>
    </location>
</feature>
<accession>A0ABW4Z708</accession>
<feature type="transmembrane region" description="Helical" evidence="5">
    <location>
        <begin position="129"/>
        <end position="149"/>
    </location>
</feature>
<dbReference type="InterPro" id="IPR001046">
    <property type="entry name" value="NRAMP_fam"/>
</dbReference>
<evidence type="ECO:0000313" key="6">
    <source>
        <dbReference type="EMBL" id="MFD2157685.1"/>
    </source>
</evidence>
<organism evidence="6 7">
    <name type="scientific">Rubritalea tangerina</name>
    <dbReference type="NCBI Taxonomy" id="430798"/>
    <lineage>
        <taxon>Bacteria</taxon>
        <taxon>Pseudomonadati</taxon>
        <taxon>Verrucomicrobiota</taxon>
        <taxon>Verrucomicrobiia</taxon>
        <taxon>Verrucomicrobiales</taxon>
        <taxon>Rubritaleaceae</taxon>
        <taxon>Rubritalea</taxon>
    </lineage>
</organism>
<protein>
    <submittedName>
        <fullName evidence="6">Divalent metal cation transporter</fullName>
    </submittedName>
</protein>
<comment type="caution">
    <text evidence="6">The sequence shown here is derived from an EMBL/GenBank/DDBJ whole genome shotgun (WGS) entry which is preliminary data.</text>
</comment>
<feature type="transmembrane region" description="Helical" evidence="5">
    <location>
        <begin position="27"/>
        <end position="47"/>
    </location>
</feature>
<feature type="transmembrane region" description="Helical" evidence="5">
    <location>
        <begin position="236"/>
        <end position="254"/>
    </location>
</feature>
<evidence type="ECO:0000256" key="2">
    <source>
        <dbReference type="ARBA" id="ARBA00022692"/>
    </source>
</evidence>
<evidence type="ECO:0000256" key="5">
    <source>
        <dbReference type="SAM" id="Phobius"/>
    </source>
</evidence>
<feature type="transmembrane region" description="Helical" evidence="5">
    <location>
        <begin position="274"/>
        <end position="296"/>
    </location>
</feature>
<keyword evidence="3 5" id="KW-1133">Transmembrane helix</keyword>
<reference evidence="7" key="1">
    <citation type="journal article" date="2019" name="Int. J. Syst. Evol. Microbiol.">
        <title>The Global Catalogue of Microorganisms (GCM) 10K type strain sequencing project: providing services to taxonomists for standard genome sequencing and annotation.</title>
        <authorList>
            <consortium name="The Broad Institute Genomics Platform"/>
            <consortium name="The Broad Institute Genome Sequencing Center for Infectious Disease"/>
            <person name="Wu L."/>
            <person name="Ma J."/>
        </authorList>
    </citation>
    <scope>NUCLEOTIDE SEQUENCE [LARGE SCALE GENOMIC DNA]</scope>
    <source>
        <strain evidence="7">CCUG 57942</strain>
    </source>
</reference>
<feature type="transmembrane region" description="Helical" evidence="5">
    <location>
        <begin position="378"/>
        <end position="397"/>
    </location>
</feature>
<feature type="transmembrane region" description="Helical" evidence="5">
    <location>
        <begin position="418"/>
        <end position="437"/>
    </location>
</feature>
<feature type="transmembrane region" description="Helical" evidence="5">
    <location>
        <begin position="487"/>
        <end position="505"/>
    </location>
</feature>
<dbReference type="Pfam" id="PF01566">
    <property type="entry name" value="Nramp"/>
    <property type="match status" value="2"/>
</dbReference>
<comment type="subcellular location">
    <subcellularLocation>
        <location evidence="1">Membrane</location>
        <topology evidence="1">Multi-pass membrane protein</topology>
    </subcellularLocation>
</comment>
<evidence type="ECO:0000313" key="7">
    <source>
        <dbReference type="Proteomes" id="UP001597389"/>
    </source>
</evidence>
<gene>
    <name evidence="6" type="ORF">ACFSW8_02105</name>
</gene>
<keyword evidence="7" id="KW-1185">Reference proteome</keyword>
<feature type="transmembrane region" description="Helical" evidence="5">
    <location>
        <begin position="511"/>
        <end position="530"/>
    </location>
</feature>
<proteinExistence type="predicted"/>
<dbReference type="RefSeq" id="WP_377089246.1">
    <property type="nucleotide sequence ID" value="NZ_JBHSJL010000014.1"/>
</dbReference>
<keyword evidence="4 5" id="KW-0472">Membrane</keyword>
<evidence type="ECO:0000256" key="1">
    <source>
        <dbReference type="ARBA" id="ARBA00004141"/>
    </source>
</evidence>
<feature type="transmembrane region" description="Helical" evidence="5">
    <location>
        <begin position="95"/>
        <end position="117"/>
    </location>
</feature>